<evidence type="ECO:0008006" key="3">
    <source>
        <dbReference type="Google" id="ProtNLM"/>
    </source>
</evidence>
<reference evidence="2" key="1">
    <citation type="submission" date="2020-08" db="EMBL/GenBank/DDBJ databases">
        <title>Lacibacter sp. S13-6-6 genome sequencing.</title>
        <authorList>
            <person name="Jin L."/>
        </authorList>
    </citation>
    <scope>NUCLEOTIDE SEQUENCE [LARGE SCALE GENOMIC DNA]</scope>
    <source>
        <strain evidence="2">S13-6-6</strain>
    </source>
</reference>
<accession>A0A7G5XBL1</accession>
<protein>
    <recommendedName>
        <fullName evidence="3">MafI family immunity protein</fullName>
    </recommendedName>
</protein>
<dbReference type="EMBL" id="CP060007">
    <property type="protein sequence ID" value="QNA42864.1"/>
    <property type="molecule type" value="Genomic_DNA"/>
</dbReference>
<evidence type="ECO:0000313" key="2">
    <source>
        <dbReference type="Proteomes" id="UP000515344"/>
    </source>
</evidence>
<dbReference type="Proteomes" id="UP000515344">
    <property type="component" value="Chromosome"/>
</dbReference>
<dbReference type="KEGG" id="lacs:H4075_12245"/>
<organism evidence="1 2">
    <name type="scientific">Lacibacter sediminis</name>
    <dbReference type="NCBI Taxonomy" id="2760713"/>
    <lineage>
        <taxon>Bacteria</taxon>
        <taxon>Pseudomonadati</taxon>
        <taxon>Bacteroidota</taxon>
        <taxon>Chitinophagia</taxon>
        <taxon>Chitinophagales</taxon>
        <taxon>Chitinophagaceae</taxon>
        <taxon>Lacibacter</taxon>
    </lineage>
</organism>
<proteinExistence type="predicted"/>
<keyword evidence="2" id="KW-1185">Reference proteome</keyword>
<gene>
    <name evidence="1" type="ORF">H4075_12245</name>
</gene>
<dbReference type="RefSeq" id="WP_182801130.1">
    <property type="nucleotide sequence ID" value="NZ_CP060007.1"/>
</dbReference>
<dbReference type="AlphaFoldDB" id="A0A7G5XBL1"/>
<name>A0A7G5XBL1_9BACT</name>
<sequence>MRRLIANLPDSYRKDIHVTNSIEFLDKREWGLALDSLIEFAEETEFHPSEEFWLGLAGTADKMKLTDIANYCRKHLDINEKK</sequence>
<evidence type="ECO:0000313" key="1">
    <source>
        <dbReference type="EMBL" id="QNA42864.1"/>
    </source>
</evidence>